<accession>A0AAV6LKS9</accession>
<gene>
    <name evidence="1" type="ORF">RHGRI_001277</name>
</gene>
<reference evidence="1" key="1">
    <citation type="submission" date="2020-08" db="EMBL/GenBank/DDBJ databases">
        <title>Plant Genome Project.</title>
        <authorList>
            <person name="Zhang R.-G."/>
        </authorList>
    </citation>
    <scope>NUCLEOTIDE SEQUENCE</scope>
    <source>
        <strain evidence="1">WSP0</strain>
        <tissue evidence="1">Leaf</tissue>
    </source>
</reference>
<organism evidence="1 2">
    <name type="scientific">Rhododendron griersonianum</name>
    <dbReference type="NCBI Taxonomy" id="479676"/>
    <lineage>
        <taxon>Eukaryota</taxon>
        <taxon>Viridiplantae</taxon>
        <taxon>Streptophyta</taxon>
        <taxon>Embryophyta</taxon>
        <taxon>Tracheophyta</taxon>
        <taxon>Spermatophyta</taxon>
        <taxon>Magnoliopsida</taxon>
        <taxon>eudicotyledons</taxon>
        <taxon>Gunneridae</taxon>
        <taxon>Pentapetalae</taxon>
        <taxon>asterids</taxon>
        <taxon>Ericales</taxon>
        <taxon>Ericaceae</taxon>
        <taxon>Ericoideae</taxon>
        <taxon>Rhodoreae</taxon>
        <taxon>Rhododendron</taxon>
    </lineage>
</organism>
<comment type="caution">
    <text evidence="1">The sequence shown here is derived from an EMBL/GenBank/DDBJ whole genome shotgun (WGS) entry which is preliminary data.</text>
</comment>
<dbReference type="Proteomes" id="UP000823749">
    <property type="component" value="Chromosome 1"/>
</dbReference>
<name>A0AAV6LKS9_9ERIC</name>
<proteinExistence type="predicted"/>
<dbReference type="EMBL" id="JACTNZ010000001">
    <property type="protein sequence ID" value="KAG5565325.1"/>
    <property type="molecule type" value="Genomic_DNA"/>
</dbReference>
<evidence type="ECO:0000313" key="2">
    <source>
        <dbReference type="Proteomes" id="UP000823749"/>
    </source>
</evidence>
<dbReference type="AlphaFoldDB" id="A0AAV6LKS9"/>
<protein>
    <submittedName>
        <fullName evidence="1">Uncharacterized protein</fullName>
    </submittedName>
</protein>
<evidence type="ECO:0000313" key="1">
    <source>
        <dbReference type="EMBL" id="KAG5565325.1"/>
    </source>
</evidence>
<sequence length="74" mass="8852">MKMKVQEKIVEAAENEFQDIIVNHYYEDPFYPMGFINSSDSLFIKKLIIDYFILTRWTDWMDVCVKIGKVLARL</sequence>
<keyword evidence="2" id="KW-1185">Reference proteome</keyword>